<reference evidence="3" key="1">
    <citation type="submission" date="2018-01" db="EMBL/GenBank/DDBJ databases">
        <authorList>
            <person name="Regsiter A."/>
            <person name="William W."/>
        </authorList>
    </citation>
    <scope>NUCLEOTIDE SEQUENCE</scope>
    <source>
        <strain evidence="3">TRIP AH-1</strain>
    </source>
</reference>
<dbReference type="SUPFAM" id="SSF53901">
    <property type="entry name" value="Thiolase-like"/>
    <property type="match status" value="1"/>
</dbReference>
<evidence type="ECO:0000259" key="2">
    <source>
        <dbReference type="Pfam" id="PF22691"/>
    </source>
</evidence>
<evidence type="ECO:0000259" key="1">
    <source>
        <dbReference type="Pfam" id="PF00108"/>
    </source>
</evidence>
<dbReference type="AlphaFoldDB" id="A0A445MZ30"/>
<dbReference type="GO" id="GO:0003988">
    <property type="term" value="F:acetyl-CoA C-acyltransferase activity"/>
    <property type="evidence" value="ECO:0007669"/>
    <property type="project" value="UniProtKB-ARBA"/>
</dbReference>
<dbReference type="EMBL" id="OJIN01000170">
    <property type="protein sequence ID" value="SPD74689.1"/>
    <property type="molecule type" value="Genomic_DNA"/>
</dbReference>
<evidence type="ECO:0008006" key="4">
    <source>
        <dbReference type="Google" id="ProtNLM"/>
    </source>
</evidence>
<dbReference type="InterPro" id="IPR016039">
    <property type="entry name" value="Thiolase-like"/>
</dbReference>
<feature type="domain" description="Thiolase N-terminal" evidence="1">
    <location>
        <begin position="22"/>
        <end position="216"/>
    </location>
</feature>
<protein>
    <recommendedName>
        <fullName evidence="4">Thiolase</fullName>
    </recommendedName>
</protein>
<feature type="domain" description="Thiolase C-terminal" evidence="2">
    <location>
        <begin position="259"/>
        <end position="372"/>
    </location>
</feature>
<dbReference type="PANTHER" id="PTHR42870:SF1">
    <property type="entry name" value="NON-SPECIFIC LIPID-TRANSFER PROTEIN-LIKE 2"/>
    <property type="match status" value="1"/>
</dbReference>
<organism evidence="3">
    <name type="scientific">uncultured Desulfobacterium sp</name>
    <dbReference type="NCBI Taxonomy" id="201089"/>
    <lineage>
        <taxon>Bacteria</taxon>
        <taxon>Pseudomonadati</taxon>
        <taxon>Thermodesulfobacteriota</taxon>
        <taxon>Desulfobacteria</taxon>
        <taxon>Desulfobacterales</taxon>
        <taxon>Desulfobacteriaceae</taxon>
        <taxon>Desulfobacterium</taxon>
        <taxon>environmental samples</taxon>
    </lineage>
</organism>
<dbReference type="Pfam" id="PF22691">
    <property type="entry name" value="Thiolase_C_1"/>
    <property type="match status" value="1"/>
</dbReference>
<dbReference type="Pfam" id="PF00108">
    <property type="entry name" value="Thiolase_N"/>
    <property type="match status" value="1"/>
</dbReference>
<proteinExistence type="predicted"/>
<dbReference type="PANTHER" id="PTHR42870">
    <property type="entry name" value="ACETYL-COA C-ACETYLTRANSFERASE"/>
    <property type="match status" value="1"/>
</dbReference>
<dbReference type="PIRSF" id="PIRSF000429">
    <property type="entry name" value="Ac-CoA_Ac_transf"/>
    <property type="match status" value="1"/>
</dbReference>
<dbReference type="InterPro" id="IPR020616">
    <property type="entry name" value="Thiolase_N"/>
</dbReference>
<dbReference type="InterPro" id="IPR002155">
    <property type="entry name" value="Thiolase"/>
</dbReference>
<dbReference type="Gene3D" id="3.40.47.10">
    <property type="match status" value="1"/>
</dbReference>
<sequence>MRDVYVIGIGEITFGMLPDDYHILGQKVVRAAIKDAGISWKDIGSAFVGNGTNGLCTGQRVFRDTGMCGKLPIINVESACSAGAMAVHSAYIRVATGLDEVSIGVGTENASLHREAGSAPSPDQTDVEGFLGAVMVAKYALRAQRYMYETGATLEDLAQVTIKNRRHATNNPYAWPKAKGKITVEEVVNSRMIATPLTLNQCCAMTDGAGAVIVASGDAVKKFGISKPVKIKASTVVSGPFSTGPKDECGDDIVKLGSFKAYEDSGIGPEDIDMVECHDAFTISELIYYEAMGFCKKGDGLKMLLDGDVTHGGKVVFSPRGGMLAYGHPMGASGAAQVAQCVRQLRGECNGYQVEGAKTAMTQVTGGGLSGTQHAACTTHILSI</sequence>
<gene>
    <name evidence="3" type="ORF">PITCH_A30009</name>
</gene>
<dbReference type="CDD" id="cd00829">
    <property type="entry name" value="SCP-x_thiolase"/>
    <property type="match status" value="1"/>
</dbReference>
<evidence type="ECO:0000313" key="3">
    <source>
        <dbReference type="EMBL" id="SPD74689.1"/>
    </source>
</evidence>
<dbReference type="InterPro" id="IPR055140">
    <property type="entry name" value="Thiolase_C_2"/>
</dbReference>
<accession>A0A445MZ30</accession>
<name>A0A445MZ30_9BACT</name>